<name>A0A1H0MWQ3_9ACTN</name>
<organism evidence="8 9">
    <name type="scientific">Nakamurella panacisegetis</name>
    <dbReference type="NCBI Taxonomy" id="1090615"/>
    <lineage>
        <taxon>Bacteria</taxon>
        <taxon>Bacillati</taxon>
        <taxon>Actinomycetota</taxon>
        <taxon>Actinomycetes</taxon>
        <taxon>Nakamurellales</taxon>
        <taxon>Nakamurellaceae</taxon>
        <taxon>Nakamurella</taxon>
    </lineage>
</organism>
<dbReference type="Proteomes" id="UP000198741">
    <property type="component" value="Chromosome I"/>
</dbReference>
<dbReference type="PIRSF" id="PIRSF002741">
    <property type="entry name" value="MppA"/>
    <property type="match status" value="1"/>
</dbReference>
<dbReference type="InterPro" id="IPR000914">
    <property type="entry name" value="SBP_5_dom"/>
</dbReference>
<comment type="similarity">
    <text evidence="2">Belongs to the bacterial solute-binding protein 5 family.</text>
</comment>
<dbReference type="Gene3D" id="3.40.190.10">
    <property type="entry name" value="Periplasmic binding protein-like II"/>
    <property type="match status" value="1"/>
</dbReference>
<feature type="region of interest" description="Disordered" evidence="5">
    <location>
        <begin position="26"/>
        <end position="49"/>
    </location>
</feature>
<dbReference type="RefSeq" id="WP_197676510.1">
    <property type="nucleotide sequence ID" value="NZ_LT629710.1"/>
</dbReference>
<evidence type="ECO:0000313" key="8">
    <source>
        <dbReference type="EMBL" id="SDO84550.1"/>
    </source>
</evidence>
<dbReference type="InterPro" id="IPR030678">
    <property type="entry name" value="Peptide/Ni-bd"/>
</dbReference>
<keyword evidence="9" id="KW-1185">Reference proteome</keyword>
<dbReference type="GO" id="GO:0042597">
    <property type="term" value="C:periplasmic space"/>
    <property type="evidence" value="ECO:0007669"/>
    <property type="project" value="UniProtKB-ARBA"/>
</dbReference>
<dbReference type="InterPro" id="IPR039424">
    <property type="entry name" value="SBP_5"/>
</dbReference>
<keyword evidence="4 6" id="KW-0732">Signal</keyword>
<comment type="subcellular location">
    <subcellularLocation>
        <location evidence="1">Cell envelope</location>
    </subcellularLocation>
</comment>
<dbReference type="EMBL" id="LT629710">
    <property type="protein sequence ID" value="SDO84550.1"/>
    <property type="molecule type" value="Genomic_DNA"/>
</dbReference>
<dbReference type="AlphaFoldDB" id="A0A1H0MWQ3"/>
<gene>
    <name evidence="8" type="ORF">SAMN04515671_2116</name>
</gene>
<evidence type="ECO:0000256" key="6">
    <source>
        <dbReference type="SAM" id="SignalP"/>
    </source>
</evidence>
<evidence type="ECO:0000256" key="4">
    <source>
        <dbReference type="ARBA" id="ARBA00022729"/>
    </source>
</evidence>
<dbReference type="Pfam" id="PF00496">
    <property type="entry name" value="SBP_bac_5"/>
    <property type="match status" value="1"/>
</dbReference>
<evidence type="ECO:0000256" key="5">
    <source>
        <dbReference type="SAM" id="MobiDB-lite"/>
    </source>
</evidence>
<protein>
    <submittedName>
        <fullName evidence="8">Peptide/nickel transport system substrate-binding protein</fullName>
    </submittedName>
</protein>
<evidence type="ECO:0000259" key="7">
    <source>
        <dbReference type="Pfam" id="PF00496"/>
    </source>
</evidence>
<dbReference type="GO" id="GO:1904680">
    <property type="term" value="F:peptide transmembrane transporter activity"/>
    <property type="evidence" value="ECO:0007669"/>
    <property type="project" value="TreeGrafter"/>
</dbReference>
<accession>A0A1H0MWQ3</accession>
<feature type="domain" description="Solute-binding protein family 5" evidence="7">
    <location>
        <begin position="101"/>
        <end position="462"/>
    </location>
</feature>
<feature type="signal peptide" evidence="6">
    <location>
        <begin position="1"/>
        <end position="28"/>
    </location>
</feature>
<evidence type="ECO:0000256" key="3">
    <source>
        <dbReference type="ARBA" id="ARBA00022448"/>
    </source>
</evidence>
<evidence type="ECO:0000256" key="1">
    <source>
        <dbReference type="ARBA" id="ARBA00004196"/>
    </source>
</evidence>
<feature type="compositionally biased region" description="Low complexity" evidence="5">
    <location>
        <begin position="26"/>
        <end position="37"/>
    </location>
</feature>
<sequence length="547" mass="56581">MRIRRWTAGAVAASLVVTVAACGSSSTATSTSAPTAAGSGGAGSSSSSAAGTVTSSGTLVVDTAFQLKTADPGRMFEPTGLLIDHAMYSTLLTFAGDNVKKPVPDLASSYTASKDGKVYTFKLRTDAVFSDGTPVTSADVVFSLNRVANLKGNPSFLMAGITVTAPDAHTVVLTSATPNPAIPFIVPNSALGILNSKAVKAAGGSDDASAATSDKAETALNTKSQGAGPYTLDSYSTTTQVVMEANPKYWGTKPKYEKIIVRNVQANVQKLNVLKGQSQIAVDLSPAQADGLGSSVQTINGASPNVFFLFTNNSPAVSKVTSNPDFQDAVRYGVDYDSLVSLAGTGAVQANGIIPTMFLGSLAAGTGVKRDLAKAKAALAKSGLTNPTVTLSYPSDIQVNGLNFGDLAARVQANLKDVGITVKLAPASVQTALDSYRGGKEEMGLWEWGPDYPDPSDYLNFLPGQVVGKRANWLAGQSPALEALGKQAASTIDDATRVKQYTQIQTMMNQSGPIMPLIQPAQILVAANSVKNVKANALWLVDLSELG</sequence>
<evidence type="ECO:0000256" key="2">
    <source>
        <dbReference type="ARBA" id="ARBA00005695"/>
    </source>
</evidence>
<reference evidence="8 9" key="1">
    <citation type="submission" date="2016-10" db="EMBL/GenBank/DDBJ databases">
        <authorList>
            <person name="de Groot N.N."/>
        </authorList>
    </citation>
    <scope>NUCLEOTIDE SEQUENCE [LARGE SCALE GENOMIC DNA]</scope>
    <source>
        <strain evidence="9">P4-7,KCTC 19426,CECT 7604</strain>
    </source>
</reference>
<dbReference type="GO" id="GO:0043190">
    <property type="term" value="C:ATP-binding cassette (ABC) transporter complex"/>
    <property type="evidence" value="ECO:0007669"/>
    <property type="project" value="InterPro"/>
</dbReference>
<keyword evidence="3" id="KW-0813">Transport</keyword>
<dbReference type="SUPFAM" id="SSF53850">
    <property type="entry name" value="Periplasmic binding protein-like II"/>
    <property type="match status" value="1"/>
</dbReference>
<evidence type="ECO:0000313" key="9">
    <source>
        <dbReference type="Proteomes" id="UP000198741"/>
    </source>
</evidence>
<dbReference type="Gene3D" id="3.10.105.10">
    <property type="entry name" value="Dipeptide-binding Protein, Domain 3"/>
    <property type="match status" value="1"/>
</dbReference>
<dbReference type="CDD" id="cd08512">
    <property type="entry name" value="PBP2_NikA_DppA_OppA_like_7"/>
    <property type="match status" value="1"/>
</dbReference>
<dbReference type="PANTHER" id="PTHR30290:SF10">
    <property type="entry name" value="PERIPLASMIC OLIGOPEPTIDE-BINDING PROTEIN-RELATED"/>
    <property type="match status" value="1"/>
</dbReference>
<dbReference type="STRING" id="1090615.SAMN04515671_2116"/>
<dbReference type="GO" id="GO:0015833">
    <property type="term" value="P:peptide transport"/>
    <property type="evidence" value="ECO:0007669"/>
    <property type="project" value="TreeGrafter"/>
</dbReference>
<dbReference type="GO" id="GO:0030313">
    <property type="term" value="C:cell envelope"/>
    <property type="evidence" value="ECO:0007669"/>
    <property type="project" value="UniProtKB-SubCell"/>
</dbReference>
<dbReference type="PROSITE" id="PS51257">
    <property type="entry name" value="PROKAR_LIPOPROTEIN"/>
    <property type="match status" value="1"/>
</dbReference>
<feature type="chain" id="PRO_5038880361" evidence="6">
    <location>
        <begin position="29"/>
        <end position="547"/>
    </location>
</feature>
<dbReference type="PANTHER" id="PTHR30290">
    <property type="entry name" value="PERIPLASMIC BINDING COMPONENT OF ABC TRANSPORTER"/>
    <property type="match status" value="1"/>
</dbReference>
<proteinExistence type="inferred from homology"/>